<dbReference type="Proteomes" id="UP001185779">
    <property type="component" value="Unassembled WGS sequence"/>
</dbReference>
<dbReference type="InterPro" id="IPR001128">
    <property type="entry name" value="Cyt_P450"/>
</dbReference>
<dbReference type="PANTHER" id="PTHR24305">
    <property type="entry name" value="CYTOCHROME P450"/>
    <property type="match status" value="1"/>
</dbReference>
<dbReference type="GO" id="GO:0016705">
    <property type="term" value="F:oxidoreductase activity, acting on paired donors, with incorporation or reduction of molecular oxygen"/>
    <property type="evidence" value="ECO:0007669"/>
    <property type="project" value="InterPro"/>
</dbReference>
<keyword evidence="4" id="KW-1185">Reference proteome</keyword>
<evidence type="ECO:0000256" key="1">
    <source>
        <dbReference type="ARBA" id="ARBA00010617"/>
    </source>
</evidence>
<evidence type="ECO:0000313" key="3">
    <source>
        <dbReference type="EMBL" id="MDV6313632.1"/>
    </source>
</evidence>
<dbReference type="GO" id="GO:0005506">
    <property type="term" value="F:iron ion binding"/>
    <property type="evidence" value="ECO:0007669"/>
    <property type="project" value="InterPro"/>
</dbReference>
<dbReference type="GO" id="GO:0004497">
    <property type="term" value="F:monooxygenase activity"/>
    <property type="evidence" value="ECO:0007669"/>
    <property type="project" value="InterPro"/>
</dbReference>
<dbReference type="RefSeq" id="WP_096274714.1">
    <property type="nucleotide sequence ID" value="NZ_CP091855.1"/>
</dbReference>
<dbReference type="GO" id="GO:0020037">
    <property type="term" value="F:heme binding"/>
    <property type="evidence" value="ECO:0007669"/>
    <property type="project" value="InterPro"/>
</dbReference>
<gene>
    <name evidence="2" type="ORF">R3P94_21200</name>
    <name evidence="3" type="ORF">R3Q15_17355</name>
</gene>
<organism evidence="3 5">
    <name type="scientific">Gordonia amicalis</name>
    <dbReference type="NCBI Taxonomy" id="89053"/>
    <lineage>
        <taxon>Bacteria</taxon>
        <taxon>Bacillati</taxon>
        <taxon>Actinomycetota</taxon>
        <taxon>Actinomycetes</taxon>
        <taxon>Mycobacteriales</taxon>
        <taxon>Gordoniaceae</taxon>
        <taxon>Gordonia</taxon>
    </lineage>
</organism>
<reference evidence="3 4" key="1">
    <citation type="submission" date="2023-10" db="EMBL/GenBank/DDBJ databases">
        <title>Development of a sustainable strategy for remediation of hydrocarbon-contaminated territories based on the waste exchange concept.</title>
        <authorList>
            <person name="Krivoruchko A."/>
        </authorList>
    </citation>
    <scope>NUCLEOTIDE SEQUENCE</scope>
    <source>
        <strain evidence="2 4">IEGM 1266</strain>
        <strain evidence="3">IEGM 1279</strain>
    </source>
</reference>
<dbReference type="AlphaFoldDB" id="A0AAE4R863"/>
<dbReference type="InterPro" id="IPR036396">
    <property type="entry name" value="Cyt_P450_sf"/>
</dbReference>
<dbReference type="Gene3D" id="1.10.630.10">
    <property type="entry name" value="Cytochrome P450"/>
    <property type="match status" value="1"/>
</dbReference>
<dbReference type="EMBL" id="JAWLKH010000021">
    <property type="protein sequence ID" value="MDV6313632.1"/>
    <property type="molecule type" value="Genomic_DNA"/>
</dbReference>
<name>A0AAE4R863_9ACTN</name>
<sequence>MPSSPGTDDRETAPAPRLATAGVLDTARIIGGVLTPIVSEGVLARRKALVRLGGRLDTHARAARILDDIREKYEADALRLRFPRAMVVALRPIAVQTILAATPDPFTSATREKVAAVGRFQPTGVLISDGERRRVRRQLNESALQTSSPVHSLHARCAEIVRSEVDDLVASCPDGQLTWDRYVVSHWRMVRRLVFGDAARDDEEVTDLLTVLRHDANWAYAFPRRKSTYSRFRRRLEQLVARAPQDSLAGAIRDAPVDDRTDADPVGQIPQWLFAFDAVAVAVHRSLALLAAHPGASERAREDARAGESGGSPRLPVVRATVLESLRLWPTTLAILREAKRDVRWAGGVVPAGATTIVIGEFFQRDDEAMDFAQEFTPDAWLDGRAQDLAGVVPFSDGPGECPGRNVVMLFSSLVIAELLRQYRFRDNVLSPRVRSGVTEMPHAINHFDLTIELVPVGR</sequence>
<evidence type="ECO:0000313" key="4">
    <source>
        <dbReference type="Proteomes" id="UP001185779"/>
    </source>
</evidence>
<dbReference type="Proteomes" id="UP001185922">
    <property type="component" value="Unassembled WGS sequence"/>
</dbReference>
<comment type="caution">
    <text evidence="3">The sequence shown here is derived from an EMBL/GenBank/DDBJ whole genome shotgun (WGS) entry which is preliminary data.</text>
</comment>
<comment type="similarity">
    <text evidence="1">Belongs to the cytochrome P450 family.</text>
</comment>
<dbReference type="Pfam" id="PF00067">
    <property type="entry name" value="p450"/>
    <property type="match status" value="1"/>
</dbReference>
<protein>
    <submittedName>
        <fullName evidence="3">Cytochrome P450</fullName>
    </submittedName>
</protein>
<dbReference type="EMBL" id="JAWLKI010000035">
    <property type="protein sequence ID" value="MDV6309787.1"/>
    <property type="molecule type" value="Genomic_DNA"/>
</dbReference>
<proteinExistence type="inferred from homology"/>
<dbReference type="PANTHER" id="PTHR24305:SF166">
    <property type="entry name" value="CYTOCHROME P450 12A4, MITOCHONDRIAL-RELATED"/>
    <property type="match status" value="1"/>
</dbReference>
<accession>A0AAE4R863</accession>
<dbReference type="InterPro" id="IPR050121">
    <property type="entry name" value="Cytochrome_P450_monoxygenase"/>
</dbReference>
<evidence type="ECO:0000313" key="5">
    <source>
        <dbReference type="Proteomes" id="UP001185922"/>
    </source>
</evidence>
<dbReference type="GeneID" id="77170027"/>
<dbReference type="SUPFAM" id="SSF48264">
    <property type="entry name" value="Cytochrome P450"/>
    <property type="match status" value="1"/>
</dbReference>
<evidence type="ECO:0000313" key="2">
    <source>
        <dbReference type="EMBL" id="MDV6309787.1"/>
    </source>
</evidence>